<reference evidence="18" key="3">
    <citation type="submission" date="2025-09" db="UniProtKB">
        <authorList>
            <consortium name="Ensembl"/>
        </authorList>
    </citation>
    <scope>IDENTIFICATION</scope>
</reference>
<dbReference type="CDD" id="cd06265">
    <property type="entry name" value="RNase_A_canonical"/>
    <property type="match status" value="1"/>
</dbReference>
<evidence type="ECO:0000256" key="6">
    <source>
        <dbReference type="ARBA" id="ARBA00022529"/>
    </source>
</evidence>
<dbReference type="GO" id="GO:0005764">
    <property type="term" value="C:lysosome"/>
    <property type="evidence" value="ECO:0007669"/>
    <property type="project" value="UniProtKB-SubCell"/>
</dbReference>
<feature type="signal peptide" evidence="16">
    <location>
        <begin position="1"/>
        <end position="32"/>
    </location>
</feature>
<dbReference type="GO" id="GO:0004540">
    <property type="term" value="F:RNA nuclease activity"/>
    <property type="evidence" value="ECO:0007669"/>
    <property type="project" value="TreeGrafter"/>
</dbReference>
<keyword evidence="10 16" id="KW-0378">Hydrolase</keyword>
<comment type="similarity">
    <text evidence="4 16">Belongs to the pancreatic ribonuclease family.</text>
</comment>
<dbReference type="Pfam" id="PF00074">
    <property type="entry name" value="RnaseA"/>
    <property type="match status" value="1"/>
</dbReference>
<evidence type="ECO:0000256" key="4">
    <source>
        <dbReference type="ARBA" id="ARBA00005600"/>
    </source>
</evidence>
<evidence type="ECO:0000256" key="12">
    <source>
        <dbReference type="ARBA" id="ARBA00023157"/>
    </source>
</evidence>
<keyword evidence="13" id="KW-0325">Glycoprotein</keyword>
<evidence type="ECO:0000256" key="11">
    <source>
        <dbReference type="ARBA" id="ARBA00023022"/>
    </source>
</evidence>
<organism evidence="18 19">
    <name type="scientific">Ursus americanus</name>
    <name type="common">American black bear</name>
    <name type="synonym">Euarctos americanus</name>
    <dbReference type="NCBI Taxonomy" id="9643"/>
    <lineage>
        <taxon>Eukaryota</taxon>
        <taxon>Metazoa</taxon>
        <taxon>Chordata</taxon>
        <taxon>Craniata</taxon>
        <taxon>Vertebrata</taxon>
        <taxon>Euteleostomi</taxon>
        <taxon>Mammalia</taxon>
        <taxon>Eutheria</taxon>
        <taxon>Laurasiatheria</taxon>
        <taxon>Carnivora</taxon>
        <taxon>Caniformia</taxon>
        <taxon>Ursidae</taxon>
        <taxon>Ursus</taxon>
    </lineage>
</organism>
<evidence type="ECO:0000256" key="13">
    <source>
        <dbReference type="ARBA" id="ARBA00023180"/>
    </source>
</evidence>
<dbReference type="PRINTS" id="PR00794">
    <property type="entry name" value="RIBONUCLEASE"/>
</dbReference>
<feature type="domain" description="Ribonuclease A-domain" evidence="17">
    <location>
        <begin position="34"/>
        <end position="154"/>
    </location>
</feature>
<dbReference type="InterPro" id="IPR036816">
    <property type="entry name" value="RNaseA-like_dom_sf"/>
</dbReference>
<dbReference type="SUPFAM" id="SSF54076">
    <property type="entry name" value="RNase A-like"/>
    <property type="match status" value="1"/>
</dbReference>
<dbReference type="InterPro" id="IPR023412">
    <property type="entry name" value="RNaseA_domain"/>
</dbReference>
<dbReference type="PANTHER" id="PTHR11437">
    <property type="entry name" value="RIBONUCLEASE"/>
    <property type="match status" value="1"/>
</dbReference>
<dbReference type="Gene3D" id="3.10.130.10">
    <property type="entry name" value="Ribonuclease A-like domain"/>
    <property type="match status" value="1"/>
</dbReference>
<dbReference type="GeneTree" id="ENSGT00940000161733"/>
<dbReference type="GO" id="GO:0005576">
    <property type="term" value="C:extracellular region"/>
    <property type="evidence" value="ECO:0007669"/>
    <property type="project" value="UniProtKB-SubCell"/>
</dbReference>
<sequence length="154" mass="17097">TGPMMLDLLGPFPVLLLLLGSWAALLPPGAWTQPPTRVQKFIIQHLSAGPVQCNIAMRAVNNLNQTCKDQNTFLHDNFPNVTVTCGWPNRNCRNGQNNCHQSTYAVGKTHCNLTGGRFPNCSYRTTPQHGLYIVACDPRQRGYPPNCLFPVHLD</sequence>
<keyword evidence="19" id="KW-1185">Reference proteome</keyword>
<evidence type="ECO:0000256" key="10">
    <source>
        <dbReference type="ARBA" id="ARBA00022801"/>
    </source>
</evidence>
<dbReference type="PROSITE" id="PS00127">
    <property type="entry name" value="RNASE_PANCREATIC"/>
    <property type="match status" value="1"/>
</dbReference>
<keyword evidence="7 16" id="KW-0540">Nuclease</keyword>
<reference evidence="19" key="1">
    <citation type="submission" date="2016-06" db="EMBL/GenBank/DDBJ databases">
        <title>De novo assembly and RNA-Seq shows season-dependent expression and editing in black bear kidneys.</title>
        <authorList>
            <person name="Korstanje R."/>
            <person name="Srivastava A."/>
            <person name="Sarsani V.K."/>
            <person name="Sheehan S.M."/>
            <person name="Seger R.L."/>
            <person name="Barter M.E."/>
            <person name="Lindqvist C."/>
            <person name="Brody L.C."/>
            <person name="Mullikin J.C."/>
        </authorList>
    </citation>
    <scope>NUCLEOTIDE SEQUENCE [LARGE SCALE GENOMIC DNA]</scope>
</reference>
<dbReference type="GO" id="GO:0016787">
    <property type="term" value="F:hydrolase activity"/>
    <property type="evidence" value="ECO:0007669"/>
    <property type="project" value="UniProtKB-KW"/>
</dbReference>
<feature type="chain" id="PRO_5018813375" description="Ribonuclease A-domain domain-containing protein" evidence="16">
    <location>
        <begin position="33"/>
        <end position="154"/>
    </location>
</feature>
<keyword evidence="6" id="KW-0929">Antimicrobial</keyword>
<dbReference type="InterPro" id="IPR023411">
    <property type="entry name" value="RNaseA_AS"/>
</dbReference>
<dbReference type="PANTHER" id="PTHR11437:SF4">
    <property type="entry name" value="RIBONUCLEASE K6"/>
    <property type="match status" value="1"/>
</dbReference>
<dbReference type="Ensembl" id="ENSUAMT00000005057.1">
    <property type="protein sequence ID" value="ENSUAMP00000004437.1"/>
    <property type="gene ID" value="ENSUAMG00000004069.1"/>
</dbReference>
<keyword evidence="9 16" id="KW-0255">Endonuclease</keyword>
<dbReference type="AlphaFoldDB" id="A0A452QHC0"/>
<keyword evidence="12" id="KW-1015">Disulfide bond</keyword>
<dbReference type="GO" id="GO:0050830">
    <property type="term" value="P:defense response to Gram-positive bacterium"/>
    <property type="evidence" value="ECO:0007669"/>
    <property type="project" value="TreeGrafter"/>
</dbReference>
<evidence type="ECO:0000259" key="17">
    <source>
        <dbReference type="SMART" id="SM00092"/>
    </source>
</evidence>
<evidence type="ECO:0000256" key="8">
    <source>
        <dbReference type="ARBA" id="ARBA00022729"/>
    </source>
</evidence>
<name>A0A452QHC0_URSAM</name>
<keyword evidence="14" id="KW-0458">Lysosome</keyword>
<dbReference type="OMA" id="WAQWFEI"/>
<evidence type="ECO:0000256" key="14">
    <source>
        <dbReference type="ARBA" id="ARBA00023228"/>
    </source>
</evidence>
<protein>
    <recommendedName>
        <fullName evidence="17">Ribonuclease A-domain domain-containing protein</fullName>
    </recommendedName>
</protein>
<evidence type="ECO:0000313" key="18">
    <source>
        <dbReference type="Ensembl" id="ENSUAMP00000004437.1"/>
    </source>
</evidence>
<dbReference type="STRING" id="9643.ENSUAMP00000004437"/>
<keyword evidence="5" id="KW-0964">Secreted</keyword>
<dbReference type="GO" id="GO:0003676">
    <property type="term" value="F:nucleic acid binding"/>
    <property type="evidence" value="ECO:0007669"/>
    <property type="project" value="InterPro"/>
</dbReference>
<evidence type="ECO:0000256" key="1">
    <source>
        <dbReference type="ARBA" id="ARBA00004371"/>
    </source>
</evidence>
<dbReference type="InterPro" id="IPR001427">
    <property type="entry name" value="RNaseA"/>
</dbReference>
<evidence type="ECO:0000256" key="16">
    <source>
        <dbReference type="RuleBase" id="RU000651"/>
    </source>
</evidence>
<evidence type="ECO:0000256" key="5">
    <source>
        <dbReference type="ARBA" id="ARBA00022525"/>
    </source>
</evidence>
<accession>A0A452QHC0</accession>
<dbReference type="Proteomes" id="UP000291022">
    <property type="component" value="Unassembled WGS sequence"/>
</dbReference>
<evidence type="ECO:0000256" key="9">
    <source>
        <dbReference type="ARBA" id="ARBA00022759"/>
    </source>
</evidence>
<proteinExistence type="inferred from homology"/>
<evidence type="ECO:0000256" key="15">
    <source>
        <dbReference type="ARBA" id="ARBA00038824"/>
    </source>
</evidence>
<keyword evidence="11" id="KW-0044">Antibiotic</keyword>
<comment type="subunit">
    <text evidence="15">Interacts (via N-terminus) with bacterial lipopolysaccharide (LPS).</text>
</comment>
<evidence type="ECO:0000256" key="2">
    <source>
        <dbReference type="ARBA" id="ARBA00004463"/>
    </source>
</evidence>
<dbReference type="GO" id="GO:0004519">
    <property type="term" value="F:endonuclease activity"/>
    <property type="evidence" value="ECO:0007669"/>
    <property type="project" value="UniProtKB-KW"/>
</dbReference>
<dbReference type="SMART" id="SM00092">
    <property type="entry name" value="RNAse_Pc"/>
    <property type="match status" value="1"/>
</dbReference>
<evidence type="ECO:0000256" key="3">
    <source>
        <dbReference type="ARBA" id="ARBA00004613"/>
    </source>
</evidence>
<reference evidence="18" key="2">
    <citation type="submission" date="2025-08" db="UniProtKB">
        <authorList>
            <consortium name="Ensembl"/>
        </authorList>
    </citation>
    <scope>IDENTIFICATION</scope>
</reference>
<comment type="subcellular location">
    <subcellularLocation>
        <location evidence="2">Cytoplasmic granule</location>
    </subcellularLocation>
    <subcellularLocation>
        <location evidence="1">Lysosome</location>
    </subcellularLocation>
    <subcellularLocation>
        <location evidence="3">Secreted</location>
    </subcellularLocation>
</comment>
<evidence type="ECO:0000256" key="7">
    <source>
        <dbReference type="ARBA" id="ARBA00022722"/>
    </source>
</evidence>
<keyword evidence="8 16" id="KW-0732">Signal</keyword>
<evidence type="ECO:0000313" key="19">
    <source>
        <dbReference type="Proteomes" id="UP000291022"/>
    </source>
</evidence>